<dbReference type="AlphaFoldDB" id="A0A2H1VNP5"/>
<name>A0A2H1VNP5_SPOFR</name>
<sequence>MGRHLMTPRLYPPGNIDSGKEIHFLAVRTKKLKRSASCEWVIRTTTRRLSRNADHEYEPLAWLGKSRVPRQTVTYKLTANRKLTAMVNRKTVNLKIILTTVEVG</sequence>
<reference evidence="1" key="1">
    <citation type="submission" date="2016-07" db="EMBL/GenBank/DDBJ databases">
        <authorList>
            <person name="Bretaudeau A."/>
        </authorList>
    </citation>
    <scope>NUCLEOTIDE SEQUENCE</scope>
    <source>
        <strain evidence="1">Rice</strain>
        <tissue evidence="1">Whole body</tissue>
    </source>
</reference>
<protein>
    <submittedName>
        <fullName evidence="1">SFRICE_012642</fullName>
    </submittedName>
</protein>
<dbReference type="EMBL" id="ODYU01003526">
    <property type="protein sequence ID" value="SOQ42426.1"/>
    <property type="molecule type" value="Genomic_DNA"/>
</dbReference>
<organism evidence="1">
    <name type="scientific">Spodoptera frugiperda</name>
    <name type="common">Fall armyworm</name>
    <dbReference type="NCBI Taxonomy" id="7108"/>
    <lineage>
        <taxon>Eukaryota</taxon>
        <taxon>Metazoa</taxon>
        <taxon>Ecdysozoa</taxon>
        <taxon>Arthropoda</taxon>
        <taxon>Hexapoda</taxon>
        <taxon>Insecta</taxon>
        <taxon>Pterygota</taxon>
        <taxon>Neoptera</taxon>
        <taxon>Endopterygota</taxon>
        <taxon>Lepidoptera</taxon>
        <taxon>Glossata</taxon>
        <taxon>Ditrysia</taxon>
        <taxon>Noctuoidea</taxon>
        <taxon>Noctuidae</taxon>
        <taxon>Amphipyrinae</taxon>
        <taxon>Spodoptera</taxon>
    </lineage>
</organism>
<proteinExistence type="predicted"/>
<gene>
    <name evidence="1" type="ORF">SFRICE_012642</name>
</gene>
<accession>A0A2H1VNP5</accession>
<evidence type="ECO:0000313" key="1">
    <source>
        <dbReference type="EMBL" id="SOQ42426.1"/>
    </source>
</evidence>